<dbReference type="SUPFAM" id="SSF46785">
    <property type="entry name" value="Winged helix' DNA-binding domain"/>
    <property type="match status" value="1"/>
</dbReference>
<name>A0A1F4NQR7_UNCK3</name>
<dbReference type="InterPro" id="IPR002571">
    <property type="entry name" value="HrcA"/>
</dbReference>
<accession>A0A1F4NQR7</accession>
<keyword evidence="2" id="KW-0805">Transcription regulation</keyword>
<evidence type="ECO:0000256" key="2">
    <source>
        <dbReference type="ARBA" id="ARBA00023015"/>
    </source>
</evidence>
<gene>
    <name evidence="6" type="ORF">A3K51_02625</name>
</gene>
<protein>
    <recommendedName>
        <fullName evidence="5">Heat-inducible transcription repressor HrcA C-terminal domain-containing protein</fullName>
    </recommendedName>
</protein>
<keyword evidence="1" id="KW-0678">Repressor</keyword>
<evidence type="ECO:0000313" key="6">
    <source>
        <dbReference type="EMBL" id="OGB73706.1"/>
    </source>
</evidence>
<dbReference type="InterPro" id="IPR036388">
    <property type="entry name" value="WH-like_DNA-bd_sf"/>
</dbReference>
<proteinExistence type="predicted"/>
<dbReference type="Gene3D" id="3.30.450.40">
    <property type="match status" value="1"/>
</dbReference>
<dbReference type="SUPFAM" id="SSF55781">
    <property type="entry name" value="GAF domain-like"/>
    <property type="match status" value="1"/>
</dbReference>
<keyword evidence="4" id="KW-0804">Transcription</keyword>
<dbReference type="InterPro" id="IPR036390">
    <property type="entry name" value="WH_DNA-bd_sf"/>
</dbReference>
<dbReference type="InterPro" id="IPR029016">
    <property type="entry name" value="GAF-like_dom_sf"/>
</dbReference>
<comment type="caution">
    <text evidence="6">The sequence shown here is derived from an EMBL/GenBank/DDBJ whole genome shotgun (WGS) entry which is preliminary data.</text>
</comment>
<dbReference type="EMBL" id="METD01000001">
    <property type="protein sequence ID" value="OGB73706.1"/>
    <property type="molecule type" value="Genomic_DNA"/>
</dbReference>
<dbReference type="AlphaFoldDB" id="A0A1F4NQR7"/>
<dbReference type="PANTHER" id="PTHR34824:SF1">
    <property type="entry name" value="HEAT-INDUCIBLE TRANSCRIPTION REPRESSOR HRCA"/>
    <property type="match status" value="1"/>
</dbReference>
<evidence type="ECO:0000256" key="1">
    <source>
        <dbReference type="ARBA" id="ARBA00022491"/>
    </source>
</evidence>
<feature type="domain" description="Heat-inducible transcription repressor HrcA C-terminal" evidence="5">
    <location>
        <begin position="114"/>
        <end position="225"/>
    </location>
</feature>
<dbReference type="GO" id="GO:0003677">
    <property type="term" value="F:DNA binding"/>
    <property type="evidence" value="ECO:0007669"/>
    <property type="project" value="InterPro"/>
</dbReference>
<dbReference type="Gene3D" id="1.10.10.10">
    <property type="entry name" value="Winged helix-like DNA-binding domain superfamily/Winged helix DNA-binding domain"/>
    <property type="match status" value="1"/>
</dbReference>
<dbReference type="InterPro" id="IPR021153">
    <property type="entry name" value="HrcA_C"/>
</dbReference>
<dbReference type="GO" id="GO:0045892">
    <property type="term" value="P:negative regulation of DNA-templated transcription"/>
    <property type="evidence" value="ECO:0007669"/>
    <property type="project" value="TreeGrafter"/>
</dbReference>
<sequence>MTFGGFVLNTTADMKLNTRQKQVLKTIVEEYVKHSLPVGSAHVVEMLPFSVSSATIRGDMVELTESGHLAQPHTSAGRIPTEAGFKDYIETMLYEHKELSLRQQEVLSTHFKRLKNLQERFKEAARMLSELSGSVGLLMDDANQIYMSGLSKLPQLPEFRDEEFGADFMELLENPAESFKALMKQTSSQPQVVLGKTSMVVTKFGPGGRQVISVIGPMRMSYGKTLPAVEYIAKILNQDF</sequence>
<evidence type="ECO:0000256" key="3">
    <source>
        <dbReference type="ARBA" id="ARBA00023016"/>
    </source>
</evidence>
<evidence type="ECO:0000313" key="7">
    <source>
        <dbReference type="Proteomes" id="UP000178085"/>
    </source>
</evidence>
<keyword evidence="3" id="KW-0346">Stress response</keyword>
<evidence type="ECO:0000259" key="5">
    <source>
        <dbReference type="Pfam" id="PF01628"/>
    </source>
</evidence>
<dbReference type="Pfam" id="PF01628">
    <property type="entry name" value="HrcA"/>
    <property type="match status" value="1"/>
</dbReference>
<dbReference type="PANTHER" id="PTHR34824">
    <property type="entry name" value="HEAT-INDUCIBLE TRANSCRIPTION REPRESSOR HRCA"/>
    <property type="match status" value="1"/>
</dbReference>
<reference evidence="6 7" key="1">
    <citation type="journal article" date="2016" name="Nat. Commun.">
        <title>Thousands of microbial genomes shed light on interconnected biogeochemical processes in an aquifer system.</title>
        <authorList>
            <person name="Anantharaman K."/>
            <person name="Brown C.T."/>
            <person name="Hug L.A."/>
            <person name="Sharon I."/>
            <person name="Castelle C.J."/>
            <person name="Probst A.J."/>
            <person name="Thomas B.C."/>
            <person name="Singh A."/>
            <person name="Wilkins M.J."/>
            <person name="Karaoz U."/>
            <person name="Brodie E.L."/>
            <person name="Williams K.H."/>
            <person name="Hubbard S.S."/>
            <person name="Banfield J.F."/>
        </authorList>
    </citation>
    <scope>NUCLEOTIDE SEQUENCE [LARGE SCALE GENOMIC DNA]</scope>
</reference>
<dbReference type="Proteomes" id="UP000178085">
    <property type="component" value="Unassembled WGS sequence"/>
</dbReference>
<evidence type="ECO:0000256" key="4">
    <source>
        <dbReference type="ARBA" id="ARBA00023163"/>
    </source>
</evidence>
<organism evidence="6 7">
    <name type="scientific">candidate division Kazan bacterium RIFCSPLOWO2_01_FULL_45_19</name>
    <dbReference type="NCBI Taxonomy" id="1798538"/>
    <lineage>
        <taxon>Bacteria</taxon>
        <taxon>Bacteria division Kazan-3B-28</taxon>
    </lineage>
</organism>